<dbReference type="InterPro" id="IPR036390">
    <property type="entry name" value="WH_DNA-bd_sf"/>
</dbReference>
<evidence type="ECO:0000256" key="4">
    <source>
        <dbReference type="PIRNR" id="PIRNR006707"/>
    </source>
</evidence>
<keyword evidence="1 4" id="KW-0805">Transcription regulation</keyword>
<gene>
    <name evidence="5" type="ORF">ENS31_01320</name>
</gene>
<name>A0A7V2ZHT0_9BACT</name>
<dbReference type="AlphaFoldDB" id="A0A7V2ZHT0"/>
<dbReference type="PANTHER" id="PTHR38465">
    <property type="entry name" value="HTH-TYPE TRANSCRIPTIONAL REGULATOR MJ1563-RELATED"/>
    <property type="match status" value="1"/>
</dbReference>
<accession>A0A7V2ZHT0</accession>
<dbReference type="InterPro" id="IPR052362">
    <property type="entry name" value="HTH-GbsR_regulator"/>
</dbReference>
<protein>
    <recommendedName>
        <fullName evidence="4">HTH-type transcriptional regulator</fullName>
    </recommendedName>
</protein>
<dbReference type="EMBL" id="DSUJ01000002">
    <property type="protein sequence ID" value="HFI90150.1"/>
    <property type="molecule type" value="Genomic_DNA"/>
</dbReference>
<dbReference type="PANTHER" id="PTHR38465:SF1">
    <property type="entry name" value="HTH-TYPE TRANSCRIPTIONAL REGULATOR MJ1563-RELATED"/>
    <property type="match status" value="1"/>
</dbReference>
<sequence length="162" mass="19433">MSTEEKIKRELIQRFGDAYKAFGLNKLMGHIIALLLFSPEPLSLDEITKQLGRSKGPISQIVRRLRDRRLIRKAWMPENNRKDYYEIEPEVFEHAFRNNLELIKNNKRIATQLKEKIKSANKPSLETINIRMKEMELFYTMMEEHYNAFLSEWIKERAKLYK</sequence>
<dbReference type="Gene3D" id="1.10.10.10">
    <property type="entry name" value="Winged helix-like DNA-binding domain superfamily/Winged helix DNA-binding domain"/>
    <property type="match status" value="1"/>
</dbReference>
<evidence type="ECO:0000256" key="2">
    <source>
        <dbReference type="ARBA" id="ARBA00023125"/>
    </source>
</evidence>
<dbReference type="PIRSF" id="PIRSF006707">
    <property type="entry name" value="MJ1563"/>
    <property type="match status" value="1"/>
</dbReference>
<comment type="similarity">
    <text evidence="4">Belongs to the GbsR family.</text>
</comment>
<keyword evidence="2 4" id="KW-0238">DNA-binding</keyword>
<comment type="caution">
    <text evidence="5">The sequence shown here is derived from an EMBL/GenBank/DDBJ whole genome shotgun (WGS) entry which is preliminary data.</text>
</comment>
<evidence type="ECO:0000256" key="1">
    <source>
        <dbReference type="ARBA" id="ARBA00023015"/>
    </source>
</evidence>
<dbReference type="SUPFAM" id="SSF46785">
    <property type="entry name" value="Winged helix' DNA-binding domain"/>
    <property type="match status" value="1"/>
</dbReference>
<dbReference type="InterPro" id="IPR026282">
    <property type="entry name" value="MJ1563"/>
</dbReference>
<dbReference type="GO" id="GO:0003677">
    <property type="term" value="F:DNA binding"/>
    <property type="evidence" value="ECO:0007669"/>
    <property type="project" value="UniProtKB-UniRule"/>
</dbReference>
<keyword evidence="3 4" id="KW-0804">Transcription</keyword>
<evidence type="ECO:0000256" key="3">
    <source>
        <dbReference type="ARBA" id="ARBA00023163"/>
    </source>
</evidence>
<organism evidence="5">
    <name type="scientific">Ignavibacterium album</name>
    <dbReference type="NCBI Taxonomy" id="591197"/>
    <lineage>
        <taxon>Bacteria</taxon>
        <taxon>Pseudomonadati</taxon>
        <taxon>Ignavibacteriota</taxon>
        <taxon>Ignavibacteria</taxon>
        <taxon>Ignavibacteriales</taxon>
        <taxon>Ignavibacteriaceae</taxon>
        <taxon>Ignavibacterium</taxon>
    </lineage>
</organism>
<proteinExistence type="inferred from homology"/>
<evidence type="ECO:0000313" key="5">
    <source>
        <dbReference type="EMBL" id="HFI90150.1"/>
    </source>
</evidence>
<reference evidence="5" key="1">
    <citation type="journal article" date="2020" name="mSystems">
        <title>Genome- and Community-Level Interaction Insights into Carbon Utilization and Element Cycling Functions of Hydrothermarchaeota in Hydrothermal Sediment.</title>
        <authorList>
            <person name="Zhou Z."/>
            <person name="Liu Y."/>
            <person name="Xu W."/>
            <person name="Pan J."/>
            <person name="Luo Z.H."/>
            <person name="Li M."/>
        </authorList>
    </citation>
    <scope>NUCLEOTIDE SEQUENCE [LARGE SCALE GENOMIC DNA]</scope>
    <source>
        <strain evidence="5">SpSt-479</strain>
    </source>
</reference>
<dbReference type="InterPro" id="IPR036388">
    <property type="entry name" value="WH-like_DNA-bd_sf"/>
</dbReference>